<dbReference type="PANTHER" id="PTHR30417:SF1">
    <property type="entry name" value="N-ACETYLMURAMOYL-L-ALANINE AMIDASE AMID"/>
    <property type="match status" value="1"/>
</dbReference>
<dbReference type="Pfam" id="PF01510">
    <property type="entry name" value="Amidase_2"/>
    <property type="match status" value="1"/>
</dbReference>
<keyword evidence="8" id="KW-1185">Reference proteome</keyword>
<dbReference type="GO" id="GO:0009253">
    <property type="term" value="P:peptidoglycan catabolic process"/>
    <property type="evidence" value="ECO:0007669"/>
    <property type="project" value="InterPro"/>
</dbReference>
<reference evidence="7 8" key="1">
    <citation type="journal article" date="2013" name="Genome Announc.">
        <title>Draft Genome Sequence of Strain JLT2015T, Belonging to the Family Sphingomonadaceae of the Alphaproteobacteria.</title>
        <authorList>
            <person name="Tang K."/>
            <person name="Liu K."/>
            <person name="Li S."/>
            <person name="Jiao N."/>
        </authorList>
    </citation>
    <scope>NUCLEOTIDE SEQUENCE [LARGE SCALE GENOMIC DNA]</scope>
    <source>
        <strain evidence="7 8">JLT2015</strain>
    </source>
</reference>
<evidence type="ECO:0000256" key="4">
    <source>
        <dbReference type="ARBA" id="ARBA00022801"/>
    </source>
</evidence>
<feature type="domain" description="N-acetylmuramoyl-L-alanine amidase" evidence="6">
    <location>
        <begin position="10"/>
        <end position="147"/>
    </location>
</feature>
<dbReference type="Proteomes" id="UP000011717">
    <property type="component" value="Unassembled WGS sequence"/>
</dbReference>
<dbReference type="InterPro" id="IPR051206">
    <property type="entry name" value="NAMLAA_amidase_2"/>
</dbReference>
<dbReference type="Gene3D" id="1.10.101.10">
    <property type="entry name" value="PGBD-like superfamily/PGBD"/>
    <property type="match status" value="1"/>
</dbReference>
<dbReference type="OrthoDB" id="9794842at2"/>
<evidence type="ECO:0000313" key="8">
    <source>
        <dbReference type="Proteomes" id="UP000011717"/>
    </source>
</evidence>
<comment type="caution">
    <text evidence="7">The sequence shown here is derived from an EMBL/GenBank/DDBJ whole genome shotgun (WGS) entry which is preliminary data.</text>
</comment>
<dbReference type="GO" id="GO:0008745">
    <property type="term" value="F:N-acetylmuramoyl-L-alanine amidase activity"/>
    <property type="evidence" value="ECO:0007669"/>
    <property type="project" value="UniProtKB-EC"/>
</dbReference>
<comment type="similarity">
    <text evidence="2">Belongs to the N-acetylmuramoyl-L-alanine amidase 2 family.</text>
</comment>
<dbReference type="PANTHER" id="PTHR30417">
    <property type="entry name" value="N-ACETYLMURAMOYL-L-ALANINE AMIDASE AMID"/>
    <property type="match status" value="1"/>
</dbReference>
<dbReference type="RefSeq" id="WP_008601533.1">
    <property type="nucleotide sequence ID" value="NZ_AMRV01000004.1"/>
</dbReference>
<keyword evidence="5" id="KW-0961">Cell wall biogenesis/degradation</keyword>
<proteinExistence type="inferred from homology"/>
<evidence type="ECO:0000256" key="3">
    <source>
        <dbReference type="ARBA" id="ARBA00011901"/>
    </source>
</evidence>
<dbReference type="EC" id="3.5.1.28" evidence="3"/>
<dbReference type="CDD" id="cd06583">
    <property type="entry name" value="PGRP"/>
    <property type="match status" value="1"/>
</dbReference>
<dbReference type="SMART" id="SM00644">
    <property type="entry name" value="Ami_2"/>
    <property type="match status" value="1"/>
</dbReference>
<evidence type="ECO:0000313" key="7">
    <source>
        <dbReference type="EMBL" id="EMD82923.1"/>
    </source>
</evidence>
<evidence type="ECO:0000256" key="1">
    <source>
        <dbReference type="ARBA" id="ARBA00001561"/>
    </source>
</evidence>
<dbReference type="AlphaFoldDB" id="M2U4M1"/>
<dbReference type="Gene3D" id="3.40.80.10">
    <property type="entry name" value="Peptidoglycan recognition protein-like"/>
    <property type="match status" value="1"/>
</dbReference>
<comment type="catalytic activity">
    <reaction evidence="1">
        <text>Hydrolyzes the link between N-acetylmuramoyl residues and L-amino acid residues in certain cell-wall glycopeptides.</text>
        <dbReference type="EC" id="3.5.1.28"/>
    </reaction>
</comment>
<name>M2U4M1_9SPHN</name>
<evidence type="ECO:0000259" key="6">
    <source>
        <dbReference type="SMART" id="SM00644"/>
    </source>
</evidence>
<dbReference type="InterPro" id="IPR002502">
    <property type="entry name" value="Amidase_domain"/>
</dbReference>
<sequence>MTAGPDIAESPSPNQNERALPVSIVVLHYTGMLSAEAARKRLCDPEAEVSAHYLIEEDGQIWRLVPENRRAWHAGRGYWRGVRDVNSASIGIELANPGHEHGYAAFPEAQIEALTRLLPDILERHGVAPENVIGHSDLAPDRKDDPGEKFPWETLAKRGQAEARPHAGGDDIWDDPHWSDVGTMRALGRFGYEADQPERAVTAFQRRWRPDRVDGTIDAETRTILLALLSRRSAGALRLGTHLPRP</sequence>
<dbReference type="InterPro" id="IPR036505">
    <property type="entry name" value="Amidase/PGRP_sf"/>
</dbReference>
<dbReference type="GO" id="GO:0071555">
    <property type="term" value="P:cell wall organization"/>
    <property type="evidence" value="ECO:0007669"/>
    <property type="project" value="UniProtKB-KW"/>
</dbReference>
<dbReference type="EMBL" id="AMRV01000004">
    <property type="protein sequence ID" value="EMD82923.1"/>
    <property type="molecule type" value="Genomic_DNA"/>
</dbReference>
<organism evidence="7 8">
    <name type="scientific">Pacificimonas flava</name>
    <dbReference type="NCBI Taxonomy" id="1234595"/>
    <lineage>
        <taxon>Bacteria</taxon>
        <taxon>Pseudomonadati</taxon>
        <taxon>Pseudomonadota</taxon>
        <taxon>Alphaproteobacteria</taxon>
        <taxon>Sphingomonadales</taxon>
        <taxon>Sphingosinicellaceae</taxon>
        <taxon>Pacificimonas</taxon>
    </lineage>
</organism>
<dbReference type="GO" id="GO:0009254">
    <property type="term" value="P:peptidoglycan turnover"/>
    <property type="evidence" value="ECO:0007669"/>
    <property type="project" value="TreeGrafter"/>
</dbReference>
<dbReference type="SUPFAM" id="SSF55846">
    <property type="entry name" value="N-acetylmuramoyl-L-alanine amidase-like"/>
    <property type="match status" value="1"/>
</dbReference>
<gene>
    <name evidence="7" type="ORF">C725_1521</name>
</gene>
<dbReference type="InterPro" id="IPR036365">
    <property type="entry name" value="PGBD-like_sf"/>
</dbReference>
<evidence type="ECO:0000256" key="2">
    <source>
        <dbReference type="ARBA" id="ARBA00007553"/>
    </source>
</evidence>
<dbReference type="GO" id="GO:0019867">
    <property type="term" value="C:outer membrane"/>
    <property type="evidence" value="ECO:0007669"/>
    <property type="project" value="TreeGrafter"/>
</dbReference>
<protein>
    <recommendedName>
        <fullName evidence="3">N-acetylmuramoyl-L-alanine amidase</fullName>
        <ecNumber evidence="3">3.5.1.28</ecNumber>
    </recommendedName>
</protein>
<accession>M2U4M1</accession>
<keyword evidence="4" id="KW-0378">Hydrolase</keyword>
<dbReference type="InterPro" id="IPR036366">
    <property type="entry name" value="PGBDSf"/>
</dbReference>
<dbReference type="SUPFAM" id="SSF47090">
    <property type="entry name" value="PGBD-like"/>
    <property type="match status" value="1"/>
</dbReference>
<dbReference type="PATRIC" id="fig|1234595.3.peg.1522"/>
<evidence type="ECO:0000256" key="5">
    <source>
        <dbReference type="ARBA" id="ARBA00023316"/>
    </source>
</evidence>